<dbReference type="AlphaFoldDB" id="A0A5B7JNQ6"/>
<protein>
    <submittedName>
        <fullName evidence="1">Uncharacterized protein</fullName>
    </submittedName>
</protein>
<sequence length="66" mass="7525">MQHNILSEVIKSIVKNERSATHLRTARGSLTRYTTWRDKFSSSSKGIACRRLSRTTCKSIQRARGS</sequence>
<evidence type="ECO:0000313" key="1">
    <source>
        <dbReference type="EMBL" id="MPC97692.1"/>
    </source>
</evidence>
<dbReference type="EMBL" id="VSRR010111050">
    <property type="protein sequence ID" value="MPC97692.1"/>
    <property type="molecule type" value="Genomic_DNA"/>
</dbReference>
<proteinExistence type="predicted"/>
<dbReference type="Proteomes" id="UP000324222">
    <property type="component" value="Unassembled WGS sequence"/>
</dbReference>
<reference evidence="1 2" key="1">
    <citation type="submission" date="2019-05" db="EMBL/GenBank/DDBJ databases">
        <title>Another draft genome of Portunus trituberculatus and its Hox gene families provides insights of decapod evolution.</title>
        <authorList>
            <person name="Jeong J.-H."/>
            <person name="Song I."/>
            <person name="Kim S."/>
            <person name="Choi T."/>
            <person name="Kim D."/>
            <person name="Ryu S."/>
            <person name="Kim W."/>
        </authorList>
    </citation>
    <scope>NUCLEOTIDE SEQUENCE [LARGE SCALE GENOMIC DNA]</scope>
    <source>
        <tissue evidence="1">Muscle</tissue>
    </source>
</reference>
<organism evidence="1 2">
    <name type="scientific">Portunus trituberculatus</name>
    <name type="common">Swimming crab</name>
    <name type="synonym">Neptunus trituberculatus</name>
    <dbReference type="NCBI Taxonomy" id="210409"/>
    <lineage>
        <taxon>Eukaryota</taxon>
        <taxon>Metazoa</taxon>
        <taxon>Ecdysozoa</taxon>
        <taxon>Arthropoda</taxon>
        <taxon>Crustacea</taxon>
        <taxon>Multicrustacea</taxon>
        <taxon>Malacostraca</taxon>
        <taxon>Eumalacostraca</taxon>
        <taxon>Eucarida</taxon>
        <taxon>Decapoda</taxon>
        <taxon>Pleocyemata</taxon>
        <taxon>Brachyura</taxon>
        <taxon>Eubrachyura</taxon>
        <taxon>Portunoidea</taxon>
        <taxon>Portunidae</taxon>
        <taxon>Portuninae</taxon>
        <taxon>Portunus</taxon>
    </lineage>
</organism>
<evidence type="ECO:0000313" key="2">
    <source>
        <dbReference type="Proteomes" id="UP000324222"/>
    </source>
</evidence>
<keyword evidence="2" id="KW-1185">Reference proteome</keyword>
<comment type="caution">
    <text evidence="1">The sequence shown here is derived from an EMBL/GenBank/DDBJ whole genome shotgun (WGS) entry which is preliminary data.</text>
</comment>
<gene>
    <name evidence="1" type="ORF">E2C01_093018</name>
</gene>
<name>A0A5B7JNQ6_PORTR</name>
<accession>A0A5B7JNQ6</accession>